<dbReference type="PROSITE" id="PS51352">
    <property type="entry name" value="THIOREDOXIN_2"/>
    <property type="match status" value="1"/>
</dbReference>
<evidence type="ECO:0000259" key="8">
    <source>
        <dbReference type="PROSITE" id="PS51352"/>
    </source>
</evidence>
<keyword evidence="3" id="KW-0249">Electron transport</keyword>
<evidence type="ECO:0000256" key="2">
    <source>
        <dbReference type="ARBA" id="ARBA00022448"/>
    </source>
</evidence>
<dbReference type="CDD" id="cd02947">
    <property type="entry name" value="TRX_family"/>
    <property type="match status" value="1"/>
</dbReference>
<accession>A0A1F4SWY9</accession>
<evidence type="ECO:0000256" key="5">
    <source>
        <dbReference type="ARBA" id="ARBA00023284"/>
    </source>
</evidence>
<dbReference type="InterPro" id="IPR036249">
    <property type="entry name" value="Thioredoxin-like_sf"/>
</dbReference>
<evidence type="ECO:0000313" key="9">
    <source>
        <dbReference type="EMBL" id="OGC24964.1"/>
    </source>
</evidence>
<comment type="similarity">
    <text evidence="1 6">Belongs to the thioredoxin family.</text>
</comment>
<sequence>MGEKPETTESQPLAEYLNQGLPAIVKLGADWCPPCRQMKPILKELAKELKGKVIVLDLDIEKHRDLAEQYGISSIPTTLFYNSKGKLKKKVVGFIGKDQILNILKTP</sequence>
<evidence type="ECO:0000313" key="10">
    <source>
        <dbReference type="Proteomes" id="UP000178417"/>
    </source>
</evidence>
<dbReference type="GO" id="GO:0015035">
    <property type="term" value="F:protein-disulfide reductase activity"/>
    <property type="evidence" value="ECO:0007669"/>
    <property type="project" value="InterPro"/>
</dbReference>
<evidence type="ECO:0000256" key="4">
    <source>
        <dbReference type="ARBA" id="ARBA00023157"/>
    </source>
</evidence>
<dbReference type="SUPFAM" id="SSF52833">
    <property type="entry name" value="Thioredoxin-like"/>
    <property type="match status" value="1"/>
</dbReference>
<dbReference type="AlphaFoldDB" id="A0A1F4SWY9"/>
<dbReference type="Proteomes" id="UP000178417">
    <property type="component" value="Unassembled WGS sequence"/>
</dbReference>
<keyword evidence="4 7" id="KW-1015">Disulfide bond</keyword>
<dbReference type="EMBL" id="MEUB01000005">
    <property type="protein sequence ID" value="OGC24964.1"/>
    <property type="molecule type" value="Genomic_DNA"/>
</dbReference>
<keyword evidence="2" id="KW-0813">Transport</keyword>
<evidence type="ECO:0000256" key="6">
    <source>
        <dbReference type="PIRNR" id="PIRNR000077"/>
    </source>
</evidence>
<evidence type="ECO:0000256" key="1">
    <source>
        <dbReference type="ARBA" id="ARBA00008987"/>
    </source>
</evidence>
<dbReference type="GO" id="GO:0005737">
    <property type="term" value="C:cytoplasm"/>
    <property type="evidence" value="ECO:0007669"/>
    <property type="project" value="TreeGrafter"/>
</dbReference>
<dbReference type="PANTHER" id="PTHR45663">
    <property type="entry name" value="GEO12009P1"/>
    <property type="match status" value="1"/>
</dbReference>
<dbReference type="Gene3D" id="3.40.30.10">
    <property type="entry name" value="Glutaredoxin"/>
    <property type="match status" value="1"/>
</dbReference>
<organism evidence="9 10">
    <name type="scientific">candidate division WOR-1 bacterium RIFOXYB2_FULL_37_13</name>
    <dbReference type="NCBI Taxonomy" id="1802579"/>
    <lineage>
        <taxon>Bacteria</taxon>
        <taxon>Bacillati</taxon>
        <taxon>Saganbacteria</taxon>
    </lineage>
</organism>
<dbReference type="InterPro" id="IPR013766">
    <property type="entry name" value="Thioredoxin_domain"/>
</dbReference>
<gene>
    <name evidence="9" type="ORF">A2310_03650</name>
</gene>
<protein>
    <recommendedName>
        <fullName evidence="6">Thioredoxin</fullName>
    </recommendedName>
</protein>
<evidence type="ECO:0000256" key="3">
    <source>
        <dbReference type="ARBA" id="ARBA00022982"/>
    </source>
</evidence>
<dbReference type="STRING" id="1802579.A2310_03650"/>
<dbReference type="PIRSF" id="PIRSF000077">
    <property type="entry name" value="Thioredoxin"/>
    <property type="match status" value="1"/>
</dbReference>
<dbReference type="InterPro" id="IPR005746">
    <property type="entry name" value="Thioredoxin"/>
</dbReference>
<dbReference type="PANTHER" id="PTHR45663:SF11">
    <property type="entry name" value="GEO12009P1"/>
    <property type="match status" value="1"/>
</dbReference>
<feature type="domain" description="Thioredoxin" evidence="8">
    <location>
        <begin position="1"/>
        <end position="107"/>
    </location>
</feature>
<dbReference type="Pfam" id="PF00085">
    <property type="entry name" value="Thioredoxin"/>
    <property type="match status" value="1"/>
</dbReference>
<reference evidence="9 10" key="1">
    <citation type="journal article" date="2016" name="Nat. Commun.">
        <title>Thousands of microbial genomes shed light on interconnected biogeochemical processes in an aquifer system.</title>
        <authorList>
            <person name="Anantharaman K."/>
            <person name="Brown C.T."/>
            <person name="Hug L.A."/>
            <person name="Sharon I."/>
            <person name="Castelle C.J."/>
            <person name="Probst A.J."/>
            <person name="Thomas B.C."/>
            <person name="Singh A."/>
            <person name="Wilkins M.J."/>
            <person name="Karaoz U."/>
            <person name="Brodie E.L."/>
            <person name="Williams K.H."/>
            <person name="Hubbard S.S."/>
            <person name="Banfield J.F."/>
        </authorList>
    </citation>
    <scope>NUCLEOTIDE SEQUENCE [LARGE SCALE GENOMIC DNA]</scope>
</reference>
<proteinExistence type="inferred from homology"/>
<comment type="caution">
    <text evidence="9">The sequence shown here is derived from an EMBL/GenBank/DDBJ whole genome shotgun (WGS) entry which is preliminary data.</text>
</comment>
<keyword evidence="5 7" id="KW-0676">Redox-active center</keyword>
<feature type="disulfide bond" description="Redox-active" evidence="7">
    <location>
        <begin position="32"/>
        <end position="35"/>
    </location>
</feature>
<evidence type="ECO:0000256" key="7">
    <source>
        <dbReference type="PIRSR" id="PIRSR000077-4"/>
    </source>
</evidence>
<name>A0A1F4SWY9_UNCSA</name>